<evidence type="ECO:0000256" key="1">
    <source>
        <dbReference type="SAM" id="MobiDB-lite"/>
    </source>
</evidence>
<reference evidence="3 6" key="2">
    <citation type="submission" date="2023-08" db="EMBL/GenBank/DDBJ databases">
        <title>Bioegradation of LLDPE and BLDPE plastic by marine bacteria from coast plastic debris.</title>
        <authorList>
            <person name="Rong Z."/>
        </authorList>
    </citation>
    <scope>NUCLEOTIDE SEQUENCE [LARGE SCALE GENOMIC DNA]</scope>
    <source>
        <strain evidence="3 6">Z-2</strain>
    </source>
</reference>
<evidence type="ECO:0000313" key="5">
    <source>
        <dbReference type="Proteomes" id="UP000183180"/>
    </source>
</evidence>
<feature type="compositionally biased region" description="Acidic residues" evidence="1">
    <location>
        <begin position="82"/>
        <end position="93"/>
    </location>
</feature>
<dbReference type="AlphaFoldDB" id="A0A1H2HSS0"/>
<keyword evidence="6" id="KW-1185">Reference proteome</keyword>
<keyword evidence="2" id="KW-0732">Signal</keyword>
<dbReference type="STRING" id="158898.SAMN04488548_134651"/>
<dbReference type="Proteomes" id="UP001265083">
    <property type="component" value="Unassembled WGS sequence"/>
</dbReference>
<dbReference type="OrthoDB" id="9971787at2"/>
<proteinExistence type="predicted"/>
<feature type="region of interest" description="Disordered" evidence="1">
    <location>
        <begin position="47"/>
        <end position="93"/>
    </location>
</feature>
<accession>A0A1H2HSS0</accession>
<gene>
    <name evidence="3" type="ORF">RD149_07265</name>
    <name evidence="4" type="ORF">SAMN04488548_134651</name>
</gene>
<feature type="signal peptide" evidence="2">
    <location>
        <begin position="1"/>
        <end position="29"/>
    </location>
</feature>
<evidence type="ECO:0000313" key="4">
    <source>
        <dbReference type="EMBL" id="SDU34799.1"/>
    </source>
</evidence>
<dbReference type="Proteomes" id="UP000183180">
    <property type="component" value="Unassembled WGS sequence"/>
</dbReference>
<evidence type="ECO:0000313" key="6">
    <source>
        <dbReference type="Proteomes" id="UP001265083"/>
    </source>
</evidence>
<dbReference type="RefSeq" id="WP_074849105.1">
    <property type="nucleotide sequence ID" value="NZ_FNLM01000034.1"/>
</dbReference>
<dbReference type="EMBL" id="JAVLUS010000005">
    <property type="protein sequence ID" value="MDS1113566.1"/>
    <property type="molecule type" value="Genomic_DNA"/>
</dbReference>
<name>A0A1H2HSS0_9ACTN</name>
<reference evidence="4 5" key="1">
    <citation type="submission" date="2016-10" db="EMBL/GenBank/DDBJ databases">
        <authorList>
            <person name="de Groot N.N."/>
        </authorList>
    </citation>
    <scope>NUCLEOTIDE SEQUENCE [LARGE SCALE GENOMIC DNA]</scope>
    <source>
        <strain evidence="4 5">DSM 44215</strain>
    </source>
</reference>
<dbReference type="EMBL" id="FNLM01000034">
    <property type="protein sequence ID" value="SDU34799.1"/>
    <property type="molecule type" value="Genomic_DNA"/>
</dbReference>
<evidence type="ECO:0000313" key="3">
    <source>
        <dbReference type="EMBL" id="MDS1113566.1"/>
    </source>
</evidence>
<feature type="chain" id="PRO_5010201634" evidence="2">
    <location>
        <begin position="30"/>
        <end position="93"/>
    </location>
</feature>
<organism evidence="4 5">
    <name type="scientific">Gordonia westfalica</name>
    <dbReference type="NCBI Taxonomy" id="158898"/>
    <lineage>
        <taxon>Bacteria</taxon>
        <taxon>Bacillati</taxon>
        <taxon>Actinomycetota</taxon>
        <taxon>Actinomycetes</taxon>
        <taxon>Mycobacteriales</taxon>
        <taxon>Gordoniaceae</taxon>
        <taxon>Gordonia</taxon>
    </lineage>
</organism>
<evidence type="ECO:0000256" key="2">
    <source>
        <dbReference type="SAM" id="SignalP"/>
    </source>
</evidence>
<protein>
    <submittedName>
        <fullName evidence="4">Uncharacterized protein</fullName>
    </submittedName>
</protein>
<sequence>MVRIVPATRVIAALAFSAALAGGAAVANAQPCQIDLANGQVAPCAPGVVSTQPGDPGGGNDAASEPAEFVHVPLEHSFPEPAPEEPEDPSVEK</sequence>